<evidence type="ECO:0000313" key="2">
    <source>
        <dbReference type="EMBL" id="GLY73148.1"/>
    </source>
</evidence>
<dbReference type="Proteomes" id="UP001165135">
    <property type="component" value="Unassembled WGS sequence"/>
</dbReference>
<feature type="chain" id="PRO_5040948852" description="Secreted protein" evidence="1">
    <location>
        <begin position="27"/>
        <end position="89"/>
    </location>
</feature>
<comment type="caution">
    <text evidence="2">The sequence shown here is derived from an EMBL/GenBank/DDBJ whole genome shotgun (WGS) entry which is preliminary data.</text>
</comment>
<sequence>MFGKIVVAAAISLPAAVGLGSASAWSAAASTADPCGYVPGAPAIHNCFSYNSWLYIYYANGDATKVCIPANTDYPVPGDARSLSLGEPC</sequence>
<protein>
    <recommendedName>
        <fullName evidence="4">Secreted protein</fullName>
    </recommendedName>
</protein>
<dbReference type="AlphaFoldDB" id="A0A9W6VIN9"/>
<accession>A0A9W6VIN9</accession>
<evidence type="ECO:0000313" key="3">
    <source>
        <dbReference type="Proteomes" id="UP001165135"/>
    </source>
</evidence>
<organism evidence="2 3">
    <name type="scientific">Actinoallomurus iriomotensis</name>
    <dbReference type="NCBI Taxonomy" id="478107"/>
    <lineage>
        <taxon>Bacteria</taxon>
        <taxon>Bacillati</taxon>
        <taxon>Actinomycetota</taxon>
        <taxon>Actinomycetes</taxon>
        <taxon>Streptosporangiales</taxon>
        <taxon>Thermomonosporaceae</taxon>
        <taxon>Actinoallomurus</taxon>
    </lineage>
</organism>
<evidence type="ECO:0008006" key="4">
    <source>
        <dbReference type="Google" id="ProtNLM"/>
    </source>
</evidence>
<proteinExistence type="predicted"/>
<reference evidence="2" key="1">
    <citation type="submission" date="2023-03" db="EMBL/GenBank/DDBJ databases">
        <title>Actinoallomurus iriomotensis NBRC 103681.</title>
        <authorList>
            <person name="Ichikawa N."/>
            <person name="Sato H."/>
            <person name="Tonouchi N."/>
        </authorList>
    </citation>
    <scope>NUCLEOTIDE SEQUENCE</scope>
    <source>
        <strain evidence="2">NBRC 103681</strain>
    </source>
</reference>
<keyword evidence="1" id="KW-0732">Signal</keyword>
<name>A0A9W6VIN9_9ACTN</name>
<feature type="signal peptide" evidence="1">
    <location>
        <begin position="1"/>
        <end position="26"/>
    </location>
</feature>
<gene>
    <name evidence="2" type="ORF">Airi01_014150</name>
</gene>
<dbReference type="EMBL" id="BSTJ01000001">
    <property type="protein sequence ID" value="GLY73148.1"/>
    <property type="molecule type" value="Genomic_DNA"/>
</dbReference>
<evidence type="ECO:0000256" key="1">
    <source>
        <dbReference type="SAM" id="SignalP"/>
    </source>
</evidence>
<dbReference type="RefSeq" id="WP_285618390.1">
    <property type="nucleotide sequence ID" value="NZ_BSTJ01000001.1"/>
</dbReference>